<name>A0AAD9FL49_DISEL</name>
<protein>
    <submittedName>
        <fullName evidence="1">Serine/threonine-protein kinase pkgA</fullName>
    </submittedName>
</protein>
<dbReference type="Proteomes" id="UP001228049">
    <property type="component" value="Unassembled WGS sequence"/>
</dbReference>
<accession>A0AAD9FL49</accession>
<comment type="caution">
    <text evidence="1">The sequence shown here is derived from an EMBL/GenBank/DDBJ whole genome shotgun (WGS) entry which is preliminary data.</text>
</comment>
<dbReference type="EMBL" id="JASDAP010000003">
    <property type="protein sequence ID" value="KAK1905226.1"/>
    <property type="molecule type" value="Genomic_DNA"/>
</dbReference>
<evidence type="ECO:0000313" key="1">
    <source>
        <dbReference type="EMBL" id="KAK1905226.1"/>
    </source>
</evidence>
<reference evidence="1" key="1">
    <citation type="submission" date="2023-04" db="EMBL/GenBank/DDBJ databases">
        <title>Chromosome-level genome of Chaenocephalus aceratus.</title>
        <authorList>
            <person name="Park H."/>
        </authorList>
    </citation>
    <scope>NUCLEOTIDE SEQUENCE</scope>
    <source>
        <strain evidence="1">DE</strain>
        <tissue evidence="1">Muscle</tissue>
    </source>
</reference>
<dbReference type="AlphaFoldDB" id="A0AAD9FL49"/>
<dbReference type="GO" id="GO:0016301">
    <property type="term" value="F:kinase activity"/>
    <property type="evidence" value="ECO:0007669"/>
    <property type="project" value="UniProtKB-KW"/>
</dbReference>
<gene>
    <name evidence="1" type="ORF">KUDE01_012409</name>
</gene>
<organism evidence="1 2">
    <name type="scientific">Dissostichus eleginoides</name>
    <name type="common">Patagonian toothfish</name>
    <name type="synonym">Dissostichus amissus</name>
    <dbReference type="NCBI Taxonomy" id="100907"/>
    <lineage>
        <taxon>Eukaryota</taxon>
        <taxon>Metazoa</taxon>
        <taxon>Chordata</taxon>
        <taxon>Craniata</taxon>
        <taxon>Vertebrata</taxon>
        <taxon>Euteleostomi</taxon>
        <taxon>Actinopterygii</taxon>
        <taxon>Neopterygii</taxon>
        <taxon>Teleostei</taxon>
        <taxon>Neoteleostei</taxon>
        <taxon>Acanthomorphata</taxon>
        <taxon>Eupercaria</taxon>
        <taxon>Perciformes</taxon>
        <taxon>Notothenioidei</taxon>
        <taxon>Nototheniidae</taxon>
        <taxon>Dissostichus</taxon>
    </lineage>
</organism>
<keyword evidence="1" id="KW-0418">Kinase</keyword>
<proteinExistence type="predicted"/>
<keyword evidence="1" id="KW-0808">Transferase</keyword>
<evidence type="ECO:0000313" key="2">
    <source>
        <dbReference type="Proteomes" id="UP001228049"/>
    </source>
</evidence>
<sequence>MVQKMKAMWGIMLQAEVTEMIIPADKFFITLNLHRHVQHAPHTEGGVGSHGKYKKFAINRSPAPYLTCIEGHGGVSQLEEARSCLQTHIYVMESRLCRPGTQLNLSEAKEREEN</sequence>
<keyword evidence="2" id="KW-1185">Reference proteome</keyword>